<evidence type="ECO:0000313" key="2">
    <source>
        <dbReference type="Proteomes" id="UP000259570"/>
    </source>
</evidence>
<gene>
    <name evidence="1" type="ORF">DZD52_11805</name>
</gene>
<comment type="caution">
    <text evidence="1">The sequence shown here is derived from an EMBL/GenBank/DDBJ whole genome shotgun (WGS) entry which is preliminary data.</text>
</comment>
<proteinExistence type="predicted"/>
<reference evidence="1 2" key="1">
    <citation type="submission" date="2018-08" db="EMBL/GenBank/DDBJ databases">
        <title>Genome sequencing of X. nasturtii WHRI 8984.</title>
        <authorList>
            <person name="Studholme D.J."/>
            <person name="Mchugh J."/>
            <person name="Vicente J."/>
        </authorList>
    </citation>
    <scope>NUCLEOTIDE SEQUENCE [LARGE SCALE GENOMIC DNA]</scope>
    <source>
        <strain evidence="1 2">WHRI 8984</strain>
    </source>
</reference>
<dbReference type="AlphaFoldDB" id="A0A3E1KJ74"/>
<organism evidence="1 2">
    <name type="scientific">Xanthomonas nasturtii</name>
    <dbReference type="NCBI Taxonomy" id="1843581"/>
    <lineage>
        <taxon>Bacteria</taxon>
        <taxon>Pseudomonadati</taxon>
        <taxon>Pseudomonadota</taxon>
        <taxon>Gammaproteobacteria</taxon>
        <taxon>Lysobacterales</taxon>
        <taxon>Lysobacteraceae</taxon>
        <taxon>Xanthomonas</taxon>
    </lineage>
</organism>
<dbReference type="Proteomes" id="UP000259570">
    <property type="component" value="Unassembled WGS sequence"/>
</dbReference>
<name>A0A3E1KJ74_9XANT</name>
<protein>
    <submittedName>
        <fullName evidence="1">Uncharacterized protein</fullName>
    </submittedName>
</protein>
<dbReference type="OrthoDB" id="9810336at2"/>
<accession>A0A3E1KJ74</accession>
<sequence length="127" mass="13194">MAEARVTQVVSDAIANGSVQAFNYFVAQTYVEAFKALATAPDQKFVLMPMESSGIIGSIAGIAELAKEAIGKPDAPAVRVPPIPPRAGSRARVDDAFWVVGGPDLSAGMPVRIVGVDAMTLLVQPAD</sequence>
<evidence type="ECO:0000313" key="1">
    <source>
        <dbReference type="EMBL" id="RFF38704.1"/>
    </source>
</evidence>
<dbReference type="EMBL" id="QUZM01000020">
    <property type="protein sequence ID" value="RFF38704.1"/>
    <property type="molecule type" value="Genomic_DNA"/>
</dbReference>